<feature type="transmembrane region" description="Helical" evidence="6">
    <location>
        <begin position="283"/>
        <end position="303"/>
    </location>
</feature>
<evidence type="ECO:0000256" key="1">
    <source>
        <dbReference type="ARBA" id="ARBA00004651"/>
    </source>
</evidence>
<evidence type="ECO:0000313" key="8">
    <source>
        <dbReference type="EMBL" id="MCW0952933.1"/>
    </source>
</evidence>
<organism evidence="8 9">
    <name type="scientific">Weissella ceti</name>
    <dbReference type="NCBI Taxonomy" id="759620"/>
    <lineage>
        <taxon>Bacteria</taxon>
        <taxon>Bacillati</taxon>
        <taxon>Bacillota</taxon>
        <taxon>Bacilli</taxon>
        <taxon>Lactobacillales</taxon>
        <taxon>Lactobacillaceae</taxon>
        <taxon>Weissella</taxon>
    </lineage>
</organism>
<feature type="transmembrane region" description="Helical" evidence="6">
    <location>
        <begin position="381"/>
        <end position="400"/>
    </location>
</feature>
<dbReference type="PANTHER" id="PTHR23523">
    <property type="match status" value="1"/>
</dbReference>
<protein>
    <submittedName>
        <fullName evidence="8">MFS transporter</fullName>
    </submittedName>
</protein>
<keyword evidence="3 6" id="KW-0812">Transmembrane</keyword>
<feature type="transmembrane region" description="Helical" evidence="6">
    <location>
        <begin position="253"/>
        <end position="276"/>
    </location>
</feature>
<proteinExistence type="predicted"/>
<evidence type="ECO:0000256" key="2">
    <source>
        <dbReference type="ARBA" id="ARBA00022448"/>
    </source>
</evidence>
<dbReference type="InterPro" id="IPR052524">
    <property type="entry name" value="MFS_Cyanate_Porter"/>
</dbReference>
<feature type="transmembrane region" description="Helical" evidence="6">
    <location>
        <begin position="103"/>
        <end position="127"/>
    </location>
</feature>
<evidence type="ECO:0000259" key="7">
    <source>
        <dbReference type="PROSITE" id="PS50850"/>
    </source>
</evidence>
<dbReference type="RefSeq" id="WP_213408211.1">
    <property type="nucleotide sequence ID" value="NZ_CP074441.1"/>
</dbReference>
<comment type="caution">
    <text evidence="8">The sequence shown here is derived from an EMBL/GenBank/DDBJ whole genome shotgun (WGS) entry which is preliminary data.</text>
</comment>
<evidence type="ECO:0000256" key="6">
    <source>
        <dbReference type="SAM" id="Phobius"/>
    </source>
</evidence>
<gene>
    <name evidence="8" type="ORF">OIT44_02460</name>
</gene>
<evidence type="ECO:0000256" key="3">
    <source>
        <dbReference type="ARBA" id="ARBA00022692"/>
    </source>
</evidence>
<feature type="transmembrane region" description="Helical" evidence="6">
    <location>
        <begin position="134"/>
        <end position="153"/>
    </location>
</feature>
<comment type="subcellular location">
    <subcellularLocation>
        <location evidence="1">Cell membrane</location>
        <topology evidence="1">Multi-pass membrane protein</topology>
    </subcellularLocation>
</comment>
<name>A0ABT3E4U3_9LACO</name>
<dbReference type="InterPro" id="IPR020846">
    <property type="entry name" value="MFS_dom"/>
</dbReference>
<sequence length="405" mass="44268">MINRNYSKVTLALVLSVVLLGSIMRAPITALPMMLDPIAKTLETTPAALSLLTTIPLLMFMTISTFAAKTMNVLGIKRAMTLAIALVVLGAVFRAFASMPTMLIGTMLLGAGIAYLNVFMPSFVVAFFPNKIGVYTSIYSLTIMLGVAIFNVVTVPIMKAFGWQSVMYVILGLTVLTFLVWMFAKAHAKPQVDAKPASDEVETEVKKETLHLYTNPRAWALLLTFGIQSLINYTVVAWMPALMAYEGVADGNIGWIMALYSLIGMPVSILVPNILVRLTRRQVEILIGGTGLLGLVSALMMFKHQTSNTFYWVALLMVMGYVISFFFLYVMTMFAKKTENHMQTAALAGMAQAGGYLLAATGPIVYGMAFSINPDGNLQNWVYLGLMVVLLITGVYTASYKKVFS</sequence>
<dbReference type="InterPro" id="IPR036259">
    <property type="entry name" value="MFS_trans_sf"/>
</dbReference>
<feature type="transmembrane region" description="Helical" evidence="6">
    <location>
        <begin position="165"/>
        <end position="184"/>
    </location>
</feature>
<dbReference type="Proteomes" id="UP001526225">
    <property type="component" value="Unassembled WGS sequence"/>
</dbReference>
<feature type="domain" description="Major facilitator superfamily (MFS) profile" evidence="7">
    <location>
        <begin position="13"/>
        <end position="402"/>
    </location>
</feature>
<feature type="transmembrane region" description="Helical" evidence="6">
    <location>
        <begin position="344"/>
        <end position="369"/>
    </location>
</feature>
<dbReference type="InterPro" id="IPR011701">
    <property type="entry name" value="MFS"/>
</dbReference>
<feature type="transmembrane region" description="Helical" evidence="6">
    <location>
        <begin position="309"/>
        <end position="332"/>
    </location>
</feature>
<dbReference type="Gene3D" id="1.20.1250.20">
    <property type="entry name" value="MFS general substrate transporter like domains"/>
    <property type="match status" value="1"/>
</dbReference>
<dbReference type="PROSITE" id="PS50850">
    <property type="entry name" value="MFS"/>
    <property type="match status" value="1"/>
</dbReference>
<keyword evidence="5 6" id="KW-0472">Membrane</keyword>
<dbReference type="PANTHER" id="PTHR23523:SF2">
    <property type="entry name" value="2-NITROIMIDAZOLE TRANSPORTER"/>
    <property type="match status" value="1"/>
</dbReference>
<evidence type="ECO:0000256" key="4">
    <source>
        <dbReference type="ARBA" id="ARBA00022989"/>
    </source>
</evidence>
<keyword evidence="4 6" id="KW-1133">Transmembrane helix</keyword>
<evidence type="ECO:0000256" key="5">
    <source>
        <dbReference type="ARBA" id="ARBA00023136"/>
    </source>
</evidence>
<feature type="transmembrane region" description="Helical" evidence="6">
    <location>
        <begin position="49"/>
        <end position="67"/>
    </location>
</feature>
<feature type="transmembrane region" description="Helical" evidence="6">
    <location>
        <begin position="219"/>
        <end position="241"/>
    </location>
</feature>
<evidence type="ECO:0000313" key="9">
    <source>
        <dbReference type="Proteomes" id="UP001526225"/>
    </source>
</evidence>
<reference evidence="8 9" key="1">
    <citation type="submission" date="2022-10" db="EMBL/GenBank/DDBJ databases">
        <title>Weissella fermenti sp. nov., isolated from fermented cabbage.</title>
        <authorList>
            <person name="Lee J.K."/>
            <person name="Baek J.H."/>
            <person name="Choi D.G."/>
            <person name="Kim J.M."/>
            <person name="Jeon C.O."/>
        </authorList>
    </citation>
    <scope>NUCLEOTIDE SEQUENCE [LARGE SCALE GENOMIC DNA]</scope>
    <source>
        <strain evidence="8 9">KACC 18534</strain>
    </source>
</reference>
<keyword evidence="2" id="KW-0813">Transport</keyword>
<accession>A0ABT3E4U3</accession>
<dbReference type="SUPFAM" id="SSF103473">
    <property type="entry name" value="MFS general substrate transporter"/>
    <property type="match status" value="1"/>
</dbReference>
<dbReference type="EMBL" id="JAOZFE010000002">
    <property type="protein sequence ID" value="MCW0952933.1"/>
    <property type="molecule type" value="Genomic_DNA"/>
</dbReference>
<dbReference type="Pfam" id="PF07690">
    <property type="entry name" value="MFS_1"/>
    <property type="match status" value="1"/>
</dbReference>
<feature type="transmembrane region" description="Helical" evidence="6">
    <location>
        <begin position="79"/>
        <end position="97"/>
    </location>
</feature>
<keyword evidence="9" id="KW-1185">Reference proteome</keyword>